<dbReference type="HOGENOM" id="CLU_2696669_0_0_9"/>
<sequence>MQDEFERFQSNKAFKYVGVFLVISLAIWSLYNLIVYRSAGMPFILFVLGHFVYFFVNYWPKWKYRNSKEADRV</sequence>
<dbReference type="Proteomes" id="UP000006977">
    <property type="component" value="Unassembled WGS sequence"/>
</dbReference>
<organism evidence="2 3">
    <name type="scientific">Bacillus cereus HuA4-10</name>
    <dbReference type="NCBI Taxonomy" id="1053206"/>
    <lineage>
        <taxon>Bacteria</taxon>
        <taxon>Bacillati</taxon>
        <taxon>Bacillota</taxon>
        <taxon>Bacilli</taxon>
        <taxon>Bacillales</taxon>
        <taxon>Bacillaceae</taxon>
        <taxon>Bacillus</taxon>
        <taxon>Bacillus cereus group</taxon>
    </lineage>
</organism>
<name>J8EF14_BACCE</name>
<dbReference type="EMBL" id="AHEA01000003">
    <property type="protein sequence ID" value="EJQ87254.1"/>
    <property type="molecule type" value="Genomic_DNA"/>
</dbReference>
<evidence type="ECO:0008006" key="4">
    <source>
        <dbReference type="Google" id="ProtNLM"/>
    </source>
</evidence>
<dbReference type="AlphaFoldDB" id="J8EF14"/>
<gene>
    <name evidence="2" type="ORF">IGC_00377</name>
</gene>
<protein>
    <recommendedName>
        <fullName evidence="4">2TM domain-containing protein</fullName>
    </recommendedName>
</protein>
<dbReference type="RefSeq" id="WP_002144881.1">
    <property type="nucleotide sequence ID" value="NZ_JH792148.1"/>
</dbReference>
<proteinExistence type="predicted"/>
<evidence type="ECO:0000256" key="1">
    <source>
        <dbReference type="SAM" id="Phobius"/>
    </source>
</evidence>
<keyword evidence="1" id="KW-0472">Membrane</keyword>
<comment type="caution">
    <text evidence="2">The sequence shown here is derived from an EMBL/GenBank/DDBJ whole genome shotgun (WGS) entry which is preliminary data.</text>
</comment>
<feature type="transmembrane region" description="Helical" evidence="1">
    <location>
        <begin position="40"/>
        <end position="59"/>
    </location>
</feature>
<keyword evidence="1" id="KW-1133">Transmembrane helix</keyword>
<accession>J8EF14</accession>
<reference evidence="2 3" key="1">
    <citation type="submission" date="2012-04" db="EMBL/GenBank/DDBJ databases">
        <title>The Genome Sequence of Bacillus cereus HuA4-10.</title>
        <authorList>
            <consortium name="The Broad Institute Genome Sequencing Platform"/>
            <consortium name="The Broad Institute Genome Sequencing Center for Infectious Disease"/>
            <person name="Feldgarden M."/>
            <person name="Van der Auwera G.A."/>
            <person name="Mahillon J."/>
            <person name="Duprez V."/>
            <person name="Timmery S."/>
            <person name="Mattelet C."/>
            <person name="Dierick K."/>
            <person name="Sun M."/>
            <person name="Yu Z."/>
            <person name="Zhu L."/>
            <person name="Hu X."/>
            <person name="Shank E.B."/>
            <person name="Swiecicka I."/>
            <person name="Hansen B.M."/>
            <person name="Andrup L."/>
            <person name="Young S.K."/>
            <person name="Zeng Q."/>
            <person name="Gargeya S."/>
            <person name="Fitzgerald M."/>
            <person name="Haas B."/>
            <person name="Abouelleil A."/>
            <person name="Alvarado L."/>
            <person name="Arachchi H.M."/>
            <person name="Berlin A."/>
            <person name="Chapman S.B."/>
            <person name="Goldberg J."/>
            <person name="Griggs A."/>
            <person name="Gujja S."/>
            <person name="Hansen M."/>
            <person name="Howarth C."/>
            <person name="Imamovic A."/>
            <person name="Larimer J."/>
            <person name="McCowen C."/>
            <person name="Montmayeur A."/>
            <person name="Murphy C."/>
            <person name="Neiman D."/>
            <person name="Pearson M."/>
            <person name="Priest M."/>
            <person name="Roberts A."/>
            <person name="Saif S."/>
            <person name="Shea T."/>
            <person name="Sisk P."/>
            <person name="Sykes S."/>
            <person name="Wortman J."/>
            <person name="Nusbaum C."/>
            <person name="Birren B."/>
        </authorList>
    </citation>
    <scope>NUCLEOTIDE SEQUENCE [LARGE SCALE GENOMIC DNA]</scope>
    <source>
        <strain evidence="2 3">HuA4-10</strain>
    </source>
</reference>
<evidence type="ECO:0000313" key="3">
    <source>
        <dbReference type="Proteomes" id="UP000006977"/>
    </source>
</evidence>
<evidence type="ECO:0000313" key="2">
    <source>
        <dbReference type="EMBL" id="EJQ87254.1"/>
    </source>
</evidence>
<feature type="transmembrane region" description="Helical" evidence="1">
    <location>
        <begin position="16"/>
        <end position="34"/>
    </location>
</feature>
<keyword evidence="1" id="KW-0812">Transmembrane</keyword>
<dbReference type="PATRIC" id="fig|1053206.3.peg.386"/>